<feature type="transmembrane region" description="Helical" evidence="1">
    <location>
        <begin position="64"/>
        <end position="83"/>
    </location>
</feature>
<evidence type="ECO:0000313" key="2">
    <source>
        <dbReference type="EMBL" id="KAG0688440.1"/>
    </source>
</evidence>
<comment type="caution">
    <text evidence="2">The sequence shown here is derived from an EMBL/GenBank/DDBJ whole genome shotgun (WGS) entry which is preliminary data.</text>
</comment>
<keyword evidence="1" id="KW-0472">Membrane</keyword>
<sequence length="134" mass="14860">MVVGNRPLLPIGEISKPFIVFAVYATIDSAFREGIFASLAWILSITASVLWLRNKNSYVNKFVSILIGLSVACILIYLALKMIHAFENGTLTKFYLYFSLLSNTLLTLLGFTAGGFFFKELDTNTDEGSEMNSV</sequence>
<protein>
    <submittedName>
        <fullName evidence="2">Uncharacterized protein</fullName>
    </submittedName>
</protein>
<accession>A0A9P6WJS0</accession>
<dbReference type="EMBL" id="PUHW01000151">
    <property type="protein sequence ID" value="KAG0688440.1"/>
    <property type="molecule type" value="Genomic_DNA"/>
</dbReference>
<dbReference type="AlphaFoldDB" id="A0A9P6WJS0"/>
<evidence type="ECO:0000256" key="1">
    <source>
        <dbReference type="SAM" id="Phobius"/>
    </source>
</evidence>
<organism evidence="2 3">
    <name type="scientific">Pichia californica</name>
    <dbReference type="NCBI Taxonomy" id="460514"/>
    <lineage>
        <taxon>Eukaryota</taxon>
        <taxon>Fungi</taxon>
        <taxon>Dikarya</taxon>
        <taxon>Ascomycota</taxon>
        <taxon>Saccharomycotina</taxon>
        <taxon>Pichiomycetes</taxon>
        <taxon>Pichiales</taxon>
        <taxon>Pichiaceae</taxon>
        <taxon>Pichia</taxon>
    </lineage>
</organism>
<keyword evidence="1" id="KW-1133">Transmembrane helix</keyword>
<evidence type="ECO:0000313" key="3">
    <source>
        <dbReference type="Proteomes" id="UP000697127"/>
    </source>
</evidence>
<reference evidence="2" key="1">
    <citation type="submission" date="2020-11" db="EMBL/GenBank/DDBJ databases">
        <title>Kefir isolates.</title>
        <authorList>
            <person name="Marcisauskas S."/>
            <person name="Kim Y."/>
            <person name="Blasche S."/>
        </authorList>
    </citation>
    <scope>NUCLEOTIDE SEQUENCE</scope>
    <source>
        <strain evidence="2">Olga-1</strain>
    </source>
</reference>
<keyword evidence="1" id="KW-0812">Transmembrane</keyword>
<name>A0A9P6WJS0_9ASCO</name>
<feature type="transmembrane region" description="Helical" evidence="1">
    <location>
        <begin position="95"/>
        <end position="118"/>
    </location>
</feature>
<gene>
    <name evidence="2" type="ORF">C6P40_000979</name>
</gene>
<proteinExistence type="predicted"/>
<feature type="transmembrane region" description="Helical" evidence="1">
    <location>
        <begin position="34"/>
        <end position="52"/>
    </location>
</feature>
<dbReference type="Proteomes" id="UP000697127">
    <property type="component" value="Unassembled WGS sequence"/>
</dbReference>
<keyword evidence="3" id="KW-1185">Reference proteome</keyword>